<feature type="region of interest" description="Disordered" evidence="1">
    <location>
        <begin position="1"/>
        <end position="21"/>
    </location>
</feature>
<evidence type="ECO:0000259" key="2">
    <source>
        <dbReference type="PROSITE" id="PS50805"/>
    </source>
</evidence>
<dbReference type="AlphaFoldDB" id="A0AA97KXJ1"/>
<dbReference type="Gene3D" id="6.10.140.140">
    <property type="match status" value="1"/>
</dbReference>
<organism evidence="3 4">
    <name type="scientific">Eublepharis macularius</name>
    <name type="common">Leopard gecko</name>
    <name type="synonym">Cyrtodactylus macularius</name>
    <dbReference type="NCBI Taxonomy" id="481883"/>
    <lineage>
        <taxon>Eukaryota</taxon>
        <taxon>Metazoa</taxon>
        <taxon>Chordata</taxon>
        <taxon>Craniata</taxon>
        <taxon>Vertebrata</taxon>
        <taxon>Euteleostomi</taxon>
        <taxon>Lepidosauria</taxon>
        <taxon>Squamata</taxon>
        <taxon>Bifurcata</taxon>
        <taxon>Gekkota</taxon>
        <taxon>Eublepharidae</taxon>
        <taxon>Eublepharinae</taxon>
        <taxon>Eublepharis</taxon>
    </lineage>
</organism>
<dbReference type="RefSeq" id="XP_054834421.1">
    <property type="nucleotide sequence ID" value="XM_054978446.1"/>
</dbReference>
<dbReference type="InterPro" id="IPR001909">
    <property type="entry name" value="KRAB"/>
</dbReference>
<name>A0AA97KXJ1_EUBMA</name>
<feature type="domain" description="KRAB" evidence="2">
    <location>
        <begin position="24"/>
        <end position="102"/>
    </location>
</feature>
<keyword evidence="3" id="KW-1185">Reference proteome</keyword>
<accession>A0AA97KXJ1</accession>
<evidence type="ECO:0000256" key="1">
    <source>
        <dbReference type="SAM" id="MobiDB-lite"/>
    </source>
</evidence>
<dbReference type="PANTHER" id="PTHR23232">
    <property type="entry name" value="KRAB DOMAIN C2H2 ZINC FINGER"/>
    <property type="match status" value="1"/>
</dbReference>
<sequence length="106" mass="12111">MASPPSPPCCEGKRPAMRPAQSPVSFEEVAVRFTQGEWSLLRPAQRALYKEVMLENFGIVASLDPIPSWTPQRRFRHAGQREMTPQWHRWIAPEGSLESSHNMEKP</sequence>
<dbReference type="CDD" id="cd07765">
    <property type="entry name" value="KRAB_A-box"/>
    <property type="match status" value="1"/>
</dbReference>
<proteinExistence type="predicted"/>
<dbReference type="GO" id="GO:0006355">
    <property type="term" value="P:regulation of DNA-templated transcription"/>
    <property type="evidence" value="ECO:0007669"/>
    <property type="project" value="InterPro"/>
</dbReference>
<dbReference type="PROSITE" id="PS50805">
    <property type="entry name" value="KRAB"/>
    <property type="match status" value="1"/>
</dbReference>
<dbReference type="GeneID" id="129329049"/>
<gene>
    <name evidence="4" type="primary">LOC129329049</name>
</gene>
<dbReference type="Pfam" id="PF01352">
    <property type="entry name" value="KRAB"/>
    <property type="match status" value="1"/>
</dbReference>
<dbReference type="InterPro" id="IPR036051">
    <property type="entry name" value="KRAB_dom_sf"/>
</dbReference>
<evidence type="ECO:0000313" key="3">
    <source>
        <dbReference type="Proteomes" id="UP001190640"/>
    </source>
</evidence>
<feature type="region of interest" description="Disordered" evidence="1">
    <location>
        <begin position="76"/>
        <end position="106"/>
    </location>
</feature>
<dbReference type="SUPFAM" id="SSF109640">
    <property type="entry name" value="KRAB domain (Kruppel-associated box)"/>
    <property type="match status" value="1"/>
</dbReference>
<reference evidence="4" key="1">
    <citation type="submission" date="2025-08" db="UniProtKB">
        <authorList>
            <consortium name="RefSeq"/>
        </authorList>
    </citation>
    <scope>IDENTIFICATION</scope>
    <source>
        <tissue evidence="4">Blood</tissue>
    </source>
</reference>
<dbReference type="Proteomes" id="UP001190640">
    <property type="component" value="Chromosome 4"/>
</dbReference>
<protein>
    <submittedName>
        <fullName evidence="4">Zinc finger protein 586-like</fullName>
    </submittedName>
</protein>
<dbReference type="InterPro" id="IPR050169">
    <property type="entry name" value="Krueppel_C2H2_ZnF"/>
</dbReference>
<evidence type="ECO:0000313" key="4">
    <source>
        <dbReference type="RefSeq" id="XP_054834421.1"/>
    </source>
</evidence>
<dbReference type="PANTHER" id="PTHR23232:SF142">
    <property type="entry name" value="GASTRULA ZINC FINGER PROTEIN XLCGF57.1-LIKE-RELATED"/>
    <property type="match status" value="1"/>
</dbReference>
<dbReference type="KEGG" id="emc:129329049"/>
<dbReference type="SMART" id="SM00349">
    <property type="entry name" value="KRAB"/>
    <property type="match status" value="1"/>
</dbReference>